<organism evidence="2 3">
    <name type="scientific">Nephila pilipes</name>
    <name type="common">Giant wood spider</name>
    <name type="synonym">Nephila maculata</name>
    <dbReference type="NCBI Taxonomy" id="299642"/>
    <lineage>
        <taxon>Eukaryota</taxon>
        <taxon>Metazoa</taxon>
        <taxon>Ecdysozoa</taxon>
        <taxon>Arthropoda</taxon>
        <taxon>Chelicerata</taxon>
        <taxon>Arachnida</taxon>
        <taxon>Araneae</taxon>
        <taxon>Araneomorphae</taxon>
        <taxon>Entelegynae</taxon>
        <taxon>Araneoidea</taxon>
        <taxon>Nephilidae</taxon>
        <taxon>Nephila</taxon>
    </lineage>
</organism>
<feature type="region of interest" description="Disordered" evidence="1">
    <location>
        <begin position="26"/>
        <end position="80"/>
    </location>
</feature>
<evidence type="ECO:0000313" key="2">
    <source>
        <dbReference type="EMBL" id="GFU09846.1"/>
    </source>
</evidence>
<dbReference type="Proteomes" id="UP000887013">
    <property type="component" value="Unassembled WGS sequence"/>
</dbReference>
<evidence type="ECO:0000313" key="3">
    <source>
        <dbReference type="Proteomes" id="UP000887013"/>
    </source>
</evidence>
<protein>
    <submittedName>
        <fullName evidence="2">Uncharacterized protein</fullName>
    </submittedName>
</protein>
<dbReference type="EMBL" id="BMAW01028931">
    <property type="protein sequence ID" value="GFU09846.1"/>
    <property type="molecule type" value="Genomic_DNA"/>
</dbReference>
<name>A0A8X6QEB8_NEPPI</name>
<sequence length="80" mass="9215">MFLLSTTSESPVALFPKNRARCRRLRNATKPATRDSSVAQKVRNDRPAPTDLQQHRRKTINDEKTPSRKPRSTPLGWNCR</sequence>
<dbReference type="AlphaFoldDB" id="A0A8X6QEB8"/>
<keyword evidence="3" id="KW-1185">Reference proteome</keyword>
<accession>A0A8X6QEB8</accession>
<reference evidence="2" key="1">
    <citation type="submission" date="2020-08" db="EMBL/GenBank/DDBJ databases">
        <title>Multicomponent nature underlies the extraordinary mechanical properties of spider dragline silk.</title>
        <authorList>
            <person name="Kono N."/>
            <person name="Nakamura H."/>
            <person name="Mori M."/>
            <person name="Yoshida Y."/>
            <person name="Ohtoshi R."/>
            <person name="Malay A.D."/>
            <person name="Moran D.A.P."/>
            <person name="Tomita M."/>
            <person name="Numata K."/>
            <person name="Arakawa K."/>
        </authorList>
    </citation>
    <scope>NUCLEOTIDE SEQUENCE</scope>
</reference>
<proteinExistence type="predicted"/>
<evidence type="ECO:0000256" key="1">
    <source>
        <dbReference type="SAM" id="MobiDB-lite"/>
    </source>
</evidence>
<gene>
    <name evidence="2" type="ORF">NPIL_319011</name>
</gene>
<comment type="caution">
    <text evidence="2">The sequence shown here is derived from an EMBL/GenBank/DDBJ whole genome shotgun (WGS) entry which is preliminary data.</text>
</comment>